<dbReference type="EMBL" id="DF973362">
    <property type="protein sequence ID" value="GAU27824.1"/>
    <property type="molecule type" value="Genomic_DNA"/>
</dbReference>
<dbReference type="AlphaFoldDB" id="A0A2Z6M607"/>
<name>A0A2Z6M607_TRISU</name>
<gene>
    <name evidence="1" type="ORF">TSUD_114040</name>
</gene>
<dbReference type="Proteomes" id="UP000242715">
    <property type="component" value="Unassembled WGS sequence"/>
</dbReference>
<keyword evidence="2" id="KW-1185">Reference proteome</keyword>
<reference evidence="2" key="1">
    <citation type="journal article" date="2017" name="Front. Plant Sci.">
        <title>Climate Clever Clovers: New Paradigm to Reduce the Environmental Footprint of Ruminants by Breeding Low Methanogenic Forages Utilizing Haplotype Variation.</title>
        <authorList>
            <person name="Kaur P."/>
            <person name="Appels R."/>
            <person name="Bayer P.E."/>
            <person name="Keeble-Gagnere G."/>
            <person name="Wang J."/>
            <person name="Hirakawa H."/>
            <person name="Shirasawa K."/>
            <person name="Vercoe P."/>
            <person name="Stefanova K."/>
            <person name="Durmic Z."/>
            <person name="Nichols P."/>
            <person name="Revell C."/>
            <person name="Isobe S.N."/>
            <person name="Edwards D."/>
            <person name="Erskine W."/>
        </authorList>
    </citation>
    <scope>NUCLEOTIDE SEQUENCE [LARGE SCALE GENOMIC DNA]</scope>
    <source>
        <strain evidence="2">cv. Daliak</strain>
    </source>
</reference>
<protein>
    <submittedName>
        <fullName evidence="1">Uncharacterized protein</fullName>
    </submittedName>
</protein>
<organism evidence="1 2">
    <name type="scientific">Trifolium subterraneum</name>
    <name type="common">Subterranean clover</name>
    <dbReference type="NCBI Taxonomy" id="3900"/>
    <lineage>
        <taxon>Eukaryota</taxon>
        <taxon>Viridiplantae</taxon>
        <taxon>Streptophyta</taxon>
        <taxon>Embryophyta</taxon>
        <taxon>Tracheophyta</taxon>
        <taxon>Spermatophyta</taxon>
        <taxon>Magnoliopsida</taxon>
        <taxon>eudicotyledons</taxon>
        <taxon>Gunneridae</taxon>
        <taxon>Pentapetalae</taxon>
        <taxon>rosids</taxon>
        <taxon>fabids</taxon>
        <taxon>Fabales</taxon>
        <taxon>Fabaceae</taxon>
        <taxon>Papilionoideae</taxon>
        <taxon>50 kb inversion clade</taxon>
        <taxon>NPAAA clade</taxon>
        <taxon>Hologalegina</taxon>
        <taxon>IRL clade</taxon>
        <taxon>Trifolieae</taxon>
        <taxon>Trifolium</taxon>
    </lineage>
</organism>
<proteinExistence type="predicted"/>
<evidence type="ECO:0000313" key="2">
    <source>
        <dbReference type="Proteomes" id="UP000242715"/>
    </source>
</evidence>
<accession>A0A2Z6M607</accession>
<evidence type="ECO:0000313" key="1">
    <source>
        <dbReference type="EMBL" id="GAU27824.1"/>
    </source>
</evidence>
<sequence length="94" mass="10788">MSFGVLLDVDDIDCDLQSSEQLQDGGDDFKRKRQDLSEYDNVSVRPNCIDMLSPRIGPHDRTPIANNFTIEIFCIDIHLLVMVTVDHHEWYAPP</sequence>